<keyword evidence="1" id="KW-0413">Isomerase</keyword>
<evidence type="ECO:0000313" key="2">
    <source>
        <dbReference type="Proteomes" id="UP000286931"/>
    </source>
</evidence>
<reference evidence="1 2" key="1">
    <citation type="submission" date="2018-12" db="EMBL/GenBank/DDBJ databases">
        <title>Draft genome sequence of Embleya hyalina NBRC 13850T.</title>
        <authorList>
            <person name="Komaki H."/>
            <person name="Hosoyama A."/>
            <person name="Kimura A."/>
            <person name="Ichikawa N."/>
            <person name="Tamura T."/>
        </authorList>
    </citation>
    <scope>NUCLEOTIDE SEQUENCE [LARGE SCALE GENOMIC DNA]</scope>
    <source>
        <strain evidence="1 2">NBRC 13850</strain>
    </source>
</reference>
<dbReference type="GO" id="GO:0016853">
    <property type="term" value="F:isomerase activity"/>
    <property type="evidence" value="ECO:0007669"/>
    <property type="project" value="UniProtKB-KW"/>
</dbReference>
<comment type="caution">
    <text evidence="1">The sequence shown here is derived from an EMBL/GenBank/DDBJ whole genome shotgun (WGS) entry which is preliminary data.</text>
</comment>
<dbReference type="SUPFAM" id="SSF54427">
    <property type="entry name" value="NTF2-like"/>
    <property type="match status" value="1"/>
</dbReference>
<name>A0A401Z6S0_9ACTN</name>
<keyword evidence="2" id="KW-1185">Reference proteome</keyword>
<dbReference type="InterPro" id="IPR009959">
    <property type="entry name" value="Cyclase_SnoaL-like"/>
</dbReference>
<protein>
    <submittedName>
        <fullName evidence="1">Ketosteroid isomerase</fullName>
    </submittedName>
</protein>
<dbReference type="OrthoDB" id="4539871at2"/>
<dbReference type="InterPro" id="IPR032710">
    <property type="entry name" value="NTF2-like_dom_sf"/>
</dbReference>
<proteinExistence type="predicted"/>
<dbReference type="Proteomes" id="UP000286931">
    <property type="component" value="Unassembled WGS sequence"/>
</dbReference>
<dbReference type="Gene3D" id="3.10.450.50">
    <property type="match status" value="1"/>
</dbReference>
<dbReference type="PANTHER" id="PTHR38436:SF1">
    <property type="entry name" value="ESTER CYCLASE"/>
    <property type="match status" value="1"/>
</dbReference>
<evidence type="ECO:0000313" key="1">
    <source>
        <dbReference type="EMBL" id="GCE02525.1"/>
    </source>
</evidence>
<dbReference type="Pfam" id="PF07366">
    <property type="entry name" value="SnoaL"/>
    <property type="match status" value="1"/>
</dbReference>
<gene>
    <name evidence="1" type="ORF">EHYA_10302</name>
</gene>
<dbReference type="EMBL" id="BIFH01000067">
    <property type="protein sequence ID" value="GCE02525.1"/>
    <property type="molecule type" value="Genomic_DNA"/>
</dbReference>
<dbReference type="GO" id="GO:0030638">
    <property type="term" value="P:polyketide metabolic process"/>
    <property type="evidence" value="ECO:0007669"/>
    <property type="project" value="InterPro"/>
</dbReference>
<dbReference type="PANTHER" id="PTHR38436">
    <property type="entry name" value="POLYKETIDE CYCLASE SNOAL-LIKE DOMAIN"/>
    <property type="match status" value="1"/>
</dbReference>
<dbReference type="RefSeq" id="WP_126644012.1">
    <property type="nucleotide sequence ID" value="NZ_BIFH01000067.1"/>
</dbReference>
<sequence>MGQAREAMDRLTEAMTTSRDTDAIAECFAQDAVAITPEGELRGRDAIANYMAEFTIALPDSAFDQEHQYEVGDTAVDEGWYLGTNTGPLKLPDGTTLPATGKSVRIHGCDVATVEDGRIVDYRLYFDQLAFLEQLGLAPTPG</sequence>
<dbReference type="AlphaFoldDB" id="A0A401Z6S0"/>
<organism evidence="1 2">
    <name type="scientific">Embleya hyalina</name>
    <dbReference type="NCBI Taxonomy" id="516124"/>
    <lineage>
        <taxon>Bacteria</taxon>
        <taxon>Bacillati</taxon>
        <taxon>Actinomycetota</taxon>
        <taxon>Actinomycetes</taxon>
        <taxon>Kitasatosporales</taxon>
        <taxon>Streptomycetaceae</taxon>
        <taxon>Embleya</taxon>
    </lineage>
</organism>
<accession>A0A401Z6S0</accession>